<sequence>MTEPLWTLSATSLRDAYRAGTLRPGDVLEAVLERNAVVDPRLNLFATLDVEGARAAAAESDARFERGEPLGDFDGIPVTIKDNIHVKGLRCAWGSNLYLDQISEEDELPVARLRAQGAVILGKTNVSEFTLGRGNVSTLAFGTTRNPWNPELTSGASTGGGAAATAAGVAPIAFGTDGGGSIRRPAAHNGLVGLKPSTGRVARINGLPPILHDFEIIGPIARTTADLAMALSATEGPDAHDRLSFGFTKGKIEPVRKGLKVLYVPQLADMKVEEPIRISCARAAENLAALDFEVATGGAPFDVALFEKHWPSIGGSGLAWLLKDTDWEGRIGAAYPPMIEKGKTLSAIDYVDALMAFRTIYAELAVAFETYDFIMTPSAGAMPWKAEEFGPPYHRAFTGFVNSAGLPGISIPCDPAEDGMPIGFQLIAPFGKDWDLMSVAALYEENHPWADRRPQI</sequence>
<dbReference type="InterPro" id="IPR000120">
    <property type="entry name" value="Amidase"/>
</dbReference>
<dbReference type="OrthoDB" id="9811471at2"/>
<evidence type="ECO:0000256" key="1">
    <source>
        <dbReference type="ARBA" id="ARBA00009199"/>
    </source>
</evidence>
<keyword evidence="3" id="KW-0808">Transferase</keyword>
<keyword evidence="4" id="KW-1185">Reference proteome</keyword>
<reference evidence="4" key="1">
    <citation type="submission" date="2017-04" db="EMBL/GenBank/DDBJ databases">
        <authorList>
            <person name="Varghese N."/>
            <person name="Submissions S."/>
        </authorList>
    </citation>
    <scope>NUCLEOTIDE SEQUENCE [LARGE SCALE GENOMIC DNA]</scope>
    <source>
        <strain evidence="4">B4P</strain>
    </source>
</reference>
<dbReference type="EMBL" id="FXAF01000002">
    <property type="protein sequence ID" value="SMF13196.1"/>
    <property type="molecule type" value="Genomic_DNA"/>
</dbReference>
<organism evidence="3 4">
    <name type="scientific">Xaviernesmea oryzae</name>
    <dbReference type="NCBI Taxonomy" id="464029"/>
    <lineage>
        <taxon>Bacteria</taxon>
        <taxon>Pseudomonadati</taxon>
        <taxon>Pseudomonadota</taxon>
        <taxon>Alphaproteobacteria</taxon>
        <taxon>Hyphomicrobiales</taxon>
        <taxon>Rhizobiaceae</taxon>
        <taxon>Rhizobium/Agrobacterium group</taxon>
        <taxon>Xaviernesmea</taxon>
    </lineage>
</organism>
<dbReference type="AlphaFoldDB" id="A0A1X7DCZ1"/>
<dbReference type="PANTHER" id="PTHR11895:SF7">
    <property type="entry name" value="GLUTAMYL-TRNA(GLN) AMIDOTRANSFERASE SUBUNIT A, MITOCHONDRIAL"/>
    <property type="match status" value="1"/>
</dbReference>
<dbReference type="PANTHER" id="PTHR11895">
    <property type="entry name" value="TRANSAMIDASE"/>
    <property type="match status" value="1"/>
</dbReference>
<dbReference type="STRING" id="464029.SAMN02982989_5400"/>
<dbReference type="RefSeq" id="WP_085420727.1">
    <property type="nucleotide sequence ID" value="NZ_FXAF01000002.1"/>
</dbReference>
<dbReference type="Gene3D" id="3.90.1300.10">
    <property type="entry name" value="Amidase signature (AS) domain"/>
    <property type="match status" value="1"/>
</dbReference>
<evidence type="ECO:0000259" key="2">
    <source>
        <dbReference type="Pfam" id="PF01425"/>
    </source>
</evidence>
<evidence type="ECO:0000313" key="4">
    <source>
        <dbReference type="Proteomes" id="UP000192903"/>
    </source>
</evidence>
<protein>
    <submittedName>
        <fullName evidence="3">Aspartyl-tRNA(Asn)/glutamyl-tRNA(Gln) amidotransferase subunit A</fullName>
    </submittedName>
</protein>
<evidence type="ECO:0000313" key="3">
    <source>
        <dbReference type="EMBL" id="SMF13196.1"/>
    </source>
</evidence>
<dbReference type="InterPro" id="IPR036928">
    <property type="entry name" value="AS_sf"/>
</dbReference>
<dbReference type="InterPro" id="IPR023631">
    <property type="entry name" value="Amidase_dom"/>
</dbReference>
<feature type="domain" description="Amidase" evidence="2">
    <location>
        <begin position="26"/>
        <end position="434"/>
    </location>
</feature>
<dbReference type="Proteomes" id="UP000192903">
    <property type="component" value="Unassembled WGS sequence"/>
</dbReference>
<dbReference type="SUPFAM" id="SSF75304">
    <property type="entry name" value="Amidase signature (AS) enzymes"/>
    <property type="match status" value="1"/>
</dbReference>
<accession>A0A1X7DCZ1</accession>
<proteinExistence type="inferred from homology"/>
<dbReference type="GO" id="GO:0016740">
    <property type="term" value="F:transferase activity"/>
    <property type="evidence" value="ECO:0007669"/>
    <property type="project" value="UniProtKB-KW"/>
</dbReference>
<gene>
    <name evidence="3" type="ORF">SAMN02982989_5400</name>
</gene>
<dbReference type="Pfam" id="PF01425">
    <property type="entry name" value="Amidase"/>
    <property type="match status" value="1"/>
</dbReference>
<name>A0A1X7DCZ1_9HYPH</name>
<comment type="similarity">
    <text evidence="1">Belongs to the amidase family.</text>
</comment>